<dbReference type="InterPro" id="IPR010722">
    <property type="entry name" value="BATS_dom"/>
</dbReference>
<keyword evidence="4 13" id="KW-0004">4Fe-4S</keyword>
<comment type="catalytic activity">
    <reaction evidence="12 13">
        <text>(4R,5S)-dethiobiotin + (sulfur carrier)-SH + 2 reduced [2Fe-2S]-[ferredoxin] + 2 S-adenosyl-L-methionine = (sulfur carrier)-H + biotin + 2 5'-deoxyadenosine + 2 L-methionine + 2 oxidized [2Fe-2S]-[ferredoxin]</text>
        <dbReference type="Rhea" id="RHEA:22060"/>
        <dbReference type="Rhea" id="RHEA-COMP:10000"/>
        <dbReference type="Rhea" id="RHEA-COMP:10001"/>
        <dbReference type="Rhea" id="RHEA-COMP:14737"/>
        <dbReference type="Rhea" id="RHEA-COMP:14739"/>
        <dbReference type="ChEBI" id="CHEBI:17319"/>
        <dbReference type="ChEBI" id="CHEBI:29917"/>
        <dbReference type="ChEBI" id="CHEBI:33737"/>
        <dbReference type="ChEBI" id="CHEBI:33738"/>
        <dbReference type="ChEBI" id="CHEBI:57586"/>
        <dbReference type="ChEBI" id="CHEBI:57844"/>
        <dbReference type="ChEBI" id="CHEBI:59789"/>
        <dbReference type="ChEBI" id="CHEBI:64428"/>
        <dbReference type="ChEBI" id="CHEBI:149473"/>
        <dbReference type="EC" id="2.8.1.6"/>
    </reaction>
</comment>
<evidence type="ECO:0000256" key="9">
    <source>
        <dbReference type="ARBA" id="ARBA00022756"/>
    </source>
</evidence>
<evidence type="ECO:0000256" key="1">
    <source>
        <dbReference type="ARBA" id="ARBA00004942"/>
    </source>
</evidence>
<name>A0A3N0B372_9ACTN</name>
<dbReference type="GO" id="GO:0051537">
    <property type="term" value="F:2 iron, 2 sulfur cluster binding"/>
    <property type="evidence" value="ECO:0007669"/>
    <property type="project" value="UniProtKB-KW"/>
</dbReference>
<protein>
    <recommendedName>
        <fullName evidence="3 13">Biotin synthase</fullName>
        <ecNumber evidence="3 13">2.8.1.6</ecNumber>
    </recommendedName>
</protein>
<gene>
    <name evidence="13 16" type="primary">bioB</name>
    <name evidence="16" type="ORF">DMP08_09205</name>
</gene>
<comment type="caution">
    <text evidence="16">The sequence shown here is derived from an EMBL/GenBank/DDBJ whole genome shotgun (WGS) entry which is preliminary data.</text>
</comment>
<feature type="binding site" evidence="13 14">
    <location>
        <position position="67"/>
    </location>
    <ligand>
        <name>[4Fe-4S] cluster</name>
        <dbReference type="ChEBI" id="CHEBI:49883"/>
        <note>4Fe-4S-S-AdoMet</note>
    </ligand>
</feature>
<dbReference type="EC" id="2.8.1.6" evidence="3 13"/>
<dbReference type="InterPro" id="IPR058240">
    <property type="entry name" value="rSAM_sf"/>
</dbReference>
<dbReference type="SMART" id="SM00876">
    <property type="entry name" value="BATS"/>
    <property type="match status" value="1"/>
</dbReference>
<keyword evidence="9 13" id="KW-0093">Biotin biosynthesis</keyword>
<dbReference type="InterPro" id="IPR006638">
    <property type="entry name" value="Elp3/MiaA/NifB-like_rSAM"/>
</dbReference>
<comment type="subunit">
    <text evidence="13">Homodimer.</text>
</comment>
<comment type="cofactor">
    <cofactor evidence="14">
        <name>[2Fe-2S] cluster</name>
        <dbReference type="ChEBI" id="CHEBI:190135"/>
    </cofactor>
    <text evidence="14">Binds 1 [2Fe-2S] cluster. The cluster is coordinated with 3 cysteines and 1 arginine.</text>
</comment>
<organism evidence="16 17">
    <name type="scientific">Paraeggerthella hongkongensis</name>
    <dbReference type="NCBI Taxonomy" id="230658"/>
    <lineage>
        <taxon>Bacteria</taxon>
        <taxon>Bacillati</taxon>
        <taxon>Actinomycetota</taxon>
        <taxon>Coriobacteriia</taxon>
        <taxon>Eggerthellales</taxon>
        <taxon>Eggerthellaceae</taxon>
        <taxon>Paraeggerthella</taxon>
    </lineage>
</organism>
<dbReference type="GO" id="GO:0009102">
    <property type="term" value="P:biotin biosynthetic process"/>
    <property type="evidence" value="ECO:0007669"/>
    <property type="project" value="UniProtKB-UniRule"/>
</dbReference>
<dbReference type="UniPathway" id="UPA00078">
    <property type="reaction ID" value="UER00162"/>
</dbReference>
<dbReference type="CDD" id="cd01335">
    <property type="entry name" value="Radical_SAM"/>
    <property type="match status" value="1"/>
</dbReference>
<dbReference type="EMBL" id="QICD01000020">
    <property type="protein sequence ID" value="RNL41573.1"/>
    <property type="molecule type" value="Genomic_DNA"/>
</dbReference>
<comment type="similarity">
    <text evidence="2 13">Belongs to the radical SAM superfamily. Biotin synthase family.</text>
</comment>
<feature type="binding site" evidence="13 14">
    <location>
        <position position="71"/>
    </location>
    <ligand>
        <name>[4Fe-4S] cluster</name>
        <dbReference type="ChEBI" id="CHEBI:49883"/>
        <note>4Fe-4S-S-AdoMet</note>
    </ligand>
</feature>
<dbReference type="OrthoDB" id="9786826at2"/>
<dbReference type="PANTHER" id="PTHR22976:SF2">
    <property type="entry name" value="BIOTIN SYNTHASE, MITOCHONDRIAL"/>
    <property type="match status" value="1"/>
</dbReference>
<comment type="cofactor">
    <cofactor evidence="13 14">
        <name>[4Fe-4S] cluster</name>
        <dbReference type="ChEBI" id="CHEBI:49883"/>
    </cofactor>
    <text evidence="13 14">Binds 1 [4Fe-4S] cluster. The cluster is coordinated with 3 cysteines and an exchangeable S-adenosyl-L-methionine.</text>
</comment>
<dbReference type="SUPFAM" id="SSF102114">
    <property type="entry name" value="Radical SAM enzymes"/>
    <property type="match status" value="1"/>
</dbReference>
<dbReference type="InterPro" id="IPR013785">
    <property type="entry name" value="Aldolase_TIM"/>
</dbReference>
<comment type="function">
    <text evidence="13">Catalyzes the conversion of dethiobiotin (DTB) to biotin by the insertion of a sulfur atom into dethiobiotin via a radical-based mechanism.</text>
</comment>
<accession>A0A3N0B372</accession>
<comment type="pathway">
    <text evidence="1 13">Cofactor biosynthesis; biotin biosynthesis; biotin from 7,8-diaminononanoate: step 2/2.</text>
</comment>
<evidence type="ECO:0000256" key="8">
    <source>
        <dbReference type="ARBA" id="ARBA00022723"/>
    </source>
</evidence>
<dbReference type="PROSITE" id="PS51918">
    <property type="entry name" value="RADICAL_SAM"/>
    <property type="match status" value="1"/>
</dbReference>
<evidence type="ECO:0000313" key="17">
    <source>
        <dbReference type="Proteomes" id="UP000278632"/>
    </source>
</evidence>
<dbReference type="SFLD" id="SFLDG01278">
    <property type="entry name" value="biotin_synthase_like"/>
    <property type="match status" value="1"/>
</dbReference>
<dbReference type="Pfam" id="PF06968">
    <property type="entry name" value="BATS"/>
    <property type="match status" value="1"/>
</dbReference>
<evidence type="ECO:0000256" key="2">
    <source>
        <dbReference type="ARBA" id="ARBA00010765"/>
    </source>
</evidence>
<evidence type="ECO:0000256" key="12">
    <source>
        <dbReference type="ARBA" id="ARBA00051157"/>
    </source>
</evidence>
<evidence type="ECO:0000256" key="3">
    <source>
        <dbReference type="ARBA" id="ARBA00012236"/>
    </source>
</evidence>
<sequence>MTTFDQSHLDRCERAASRGDQLDRADLVALAKAPLHDLAAAANRVRRAQCGDAFDLCSIVNAKSGRCPENCAYCAQSRHWSARVEEYPFRTAADIVAQAKRDVRAGVQRFSLVASGQRLSRSEVERAALAIAAVKRATGVSVCASLGLLEKEDFSLLAQAGLERVHNNLETSRAFFPRICTTHAYDDKLRAIEAAREAGLEVCSGGIIGMGESLIDRIDLALELRALRPNSVPLNVLNPIAGTPLASMPPLAHDDVLRTVALFRFALPGTSLRLAGGRALLGEAGRACLEAGANALISGDMLTTGGFSVASDRAMAASAGFSVPDPII</sequence>
<dbReference type="InterPro" id="IPR024177">
    <property type="entry name" value="Biotin_synthase"/>
</dbReference>
<dbReference type="RefSeq" id="WP_123192614.1">
    <property type="nucleotide sequence ID" value="NZ_QICD01000020.1"/>
</dbReference>
<proteinExistence type="inferred from homology"/>
<dbReference type="GO" id="GO:0005506">
    <property type="term" value="F:iron ion binding"/>
    <property type="evidence" value="ECO:0007669"/>
    <property type="project" value="UniProtKB-UniRule"/>
</dbReference>
<feature type="binding site" evidence="13 14">
    <location>
        <position position="203"/>
    </location>
    <ligand>
        <name>[2Fe-2S] cluster</name>
        <dbReference type="ChEBI" id="CHEBI:190135"/>
    </ligand>
</feature>
<evidence type="ECO:0000256" key="11">
    <source>
        <dbReference type="ARBA" id="ARBA00023014"/>
    </source>
</evidence>
<keyword evidence="6 13" id="KW-0949">S-adenosyl-L-methionine</keyword>
<reference evidence="17" key="1">
    <citation type="submission" date="2018-05" db="EMBL/GenBank/DDBJ databases">
        <title>Genome Sequencing of selected type strains of the family Eggerthellaceae.</title>
        <authorList>
            <person name="Danylec N."/>
            <person name="Stoll D.A."/>
            <person name="Doetsch A."/>
            <person name="Huch M."/>
        </authorList>
    </citation>
    <scope>NUCLEOTIDE SEQUENCE [LARGE SCALE GENOMIC DNA]</scope>
    <source>
        <strain evidence="17">DSM 16106</strain>
    </source>
</reference>
<evidence type="ECO:0000256" key="10">
    <source>
        <dbReference type="ARBA" id="ARBA00023004"/>
    </source>
</evidence>
<evidence type="ECO:0000259" key="15">
    <source>
        <dbReference type="PROSITE" id="PS51918"/>
    </source>
</evidence>
<dbReference type="NCBIfam" id="TIGR00433">
    <property type="entry name" value="bioB"/>
    <property type="match status" value="1"/>
</dbReference>
<dbReference type="AlphaFoldDB" id="A0A3N0B372"/>
<keyword evidence="17" id="KW-1185">Reference proteome</keyword>
<feature type="domain" description="Radical SAM core" evidence="15">
    <location>
        <begin position="49"/>
        <end position="278"/>
    </location>
</feature>
<feature type="binding site" evidence="13 14">
    <location>
        <position position="143"/>
    </location>
    <ligand>
        <name>[2Fe-2S] cluster</name>
        <dbReference type="ChEBI" id="CHEBI:190135"/>
    </ligand>
</feature>
<keyword evidence="10 13" id="KW-0408">Iron</keyword>
<dbReference type="SFLD" id="SFLDS00029">
    <property type="entry name" value="Radical_SAM"/>
    <property type="match status" value="1"/>
</dbReference>
<feature type="binding site" evidence="13 14">
    <location>
        <position position="273"/>
    </location>
    <ligand>
        <name>[2Fe-2S] cluster</name>
        <dbReference type="ChEBI" id="CHEBI:190135"/>
    </ligand>
</feature>
<dbReference type="Proteomes" id="UP000278632">
    <property type="component" value="Unassembled WGS sequence"/>
</dbReference>
<evidence type="ECO:0000256" key="13">
    <source>
        <dbReference type="HAMAP-Rule" id="MF_01694"/>
    </source>
</evidence>
<keyword evidence="11 13" id="KW-0411">Iron-sulfur</keyword>
<dbReference type="InterPro" id="IPR002684">
    <property type="entry name" value="Biotin_synth/BioAB"/>
</dbReference>
<dbReference type="PANTHER" id="PTHR22976">
    <property type="entry name" value="BIOTIN SYNTHASE"/>
    <property type="match status" value="1"/>
</dbReference>
<keyword evidence="7 13" id="KW-0001">2Fe-2S</keyword>
<evidence type="ECO:0000256" key="14">
    <source>
        <dbReference type="PIRSR" id="PIRSR001619-1"/>
    </source>
</evidence>
<keyword evidence="8 13" id="KW-0479">Metal-binding</keyword>
<keyword evidence="5 13" id="KW-0808">Transferase</keyword>
<evidence type="ECO:0000256" key="4">
    <source>
        <dbReference type="ARBA" id="ARBA00022485"/>
    </source>
</evidence>
<dbReference type="Pfam" id="PF04055">
    <property type="entry name" value="Radical_SAM"/>
    <property type="match status" value="1"/>
</dbReference>
<evidence type="ECO:0000256" key="5">
    <source>
        <dbReference type="ARBA" id="ARBA00022679"/>
    </source>
</evidence>
<dbReference type="SMART" id="SM00729">
    <property type="entry name" value="Elp3"/>
    <property type="match status" value="1"/>
</dbReference>
<evidence type="ECO:0000313" key="16">
    <source>
        <dbReference type="EMBL" id="RNL41573.1"/>
    </source>
</evidence>
<dbReference type="HAMAP" id="MF_01694">
    <property type="entry name" value="BioB"/>
    <property type="match status" value="1"/>
</dbReference>
<evidence type="ECO:0000256" key="7">
    <source>
        <dbReference type="ARBA" id="ARBA00022714"/>
    </source>
</evidence>
<dbReference type="PIRSF" id="PIRSF001619">
    <property type="entry name" value="Biotin_synth"/>
    <property type="match status" value="1"/>
</dbReference>
<feature type="binding site" evidence="13 14">
    <location>
        <position position="111"/>
    </location>
    <ligand>
        <name>[2Fe-2S] cluster</name>
        <dbReference type="ChEBI" id="CHEBI:190135"/>
    </ligand>
</feature>
<comment type="cofactor">
    <cofactor evidence="13">
        <name>[2Fe-2S] cluster</name>
        <dbReference type="ChEBI" id="CHEBI:190135"/>
    </cofactor>
    <text evidence="13">Binds 1 [2Fe-2S] cluster. The cluster is coordinated with 3 cysteines and 1 arginine.</text>
</comment>
<dbReference type="Gene3D" id="3.20.20.70">
    <property type="entry name" value="Aldolase class I"/>
    <property type="match status" value="1"/>
</dbReference>
<dbReference type="InterPro" id="IPR007197">
    <property type="entry name" value="rSAM"/>
</dbReference>
<dbReference type="GO" id="GO:0004076">
    <property type="term" value="F:biotin synthase activity"/>
    <property type="evidence" value="ECO:0007669"/>
    <property type="project" value="UniProtKB-UniRule"/>
</dbReference>
<dbReference type="GO" id="GO:0051539">
    <property type="term" value="F:4 iron, 4 sulfur cluster binding"/>
    <property type="evidence" value="ECO:0007669"/>
    <property type="project" value="UniProtKB-KW"/>
</dbReference>
<evidence type="ECO:0000256" key="6">
    <source>
        <dbReference type="ARBA" id="ARBA00022691"/>
    </source>
</evidence>
<dbReference type="SFLD" id="SFLDG01060">
    <property type="entry name" value="BATS_domain_containing"/>
    <property type="match status" value="1"/>
</dbReference>
<feature type="binding site" evidence="13 14">
    <location>
        <position position="74"/>
    </location>
    <ligand>
        <name>[4Fe-4S] cluster</name>
        <dbReference type="ChEBI" id="CHEBI:49883"/>
        <note>4Fe-4S-S-AdoMet</note>
    </ligand>
</feature>